<keyword evidence="2" id="KW-0732">Signal</keyword>
<keyword evidence="4" id="KW-1185">Reference proteome</keyword>
<accession>A0A383W229</accession>
<dbReference type="EMBL" id="FNXT01001035">
    <property type="protein sequence ID" value="SZX71189.1"/>
    <property type="molecule type" value="Genomic_DNA"/>
</dbReference>
<protein>
    <submittedName>
        <fullName evidence="3">Uncharacterized protein</fullName>
    </submittedName>
</protein>
<feature type="region of interest" description="Disordered" evidence="1">
    <location>
        <begin position="681"/>
        <end position="704"/>
    </location>
</feature>
<evidence type="ECO:0000256" key="2">
    <source>
        <dbReference type="SAM" id="SignalP"/>
    </source>
</evidence>
<sequence length="1020" mass="108092">MAETAQLLLALFRLVQVLEACGVVNILHPVRIFLEQHGLSYSFRIILSPAASAVGADNLGPPMDLTDALFYVRRFCCALHVPVMEAAGKPVTMQLGLWSLVPFAAHVAVLLLHGRHICYCGDSADSLAEQQEEQQLEKQLDWARTMDCPYKTRKMLNFWLTVGSLGVFPSQNDNQILKDGLKHIYSLLHMASFKMMYADFISRHIADPGHWGIGEILQAIAELLANIGRHLMEDPDPHIEQQLAGRRLAGASPQETAAGIQQARLTIVGALAGRDRRYDTDVNSCAYDAMEVVLQFTVVGEEFYGSNTLGRFALLQQQHLAEYFGAQADGFGIRPPRCWNPAPALKQVQSATSWLQQQLQASAAAAAPAAAKAAAGAAGSIAQAADDGILPGLLAEHVPETGSSSSSSSGAGAAGVSITASTAAVVGDSSRSWGISWSARAVPFGQCELLSRPSLEDYDLQEAWQLVRSVLGISRELRSCRQQGAELSAAVLEHRLRCLLQDIICYKGSVSGWAVISDLLAPHSCLALLLLVQQHCESRSAGSGIGVVLSSMRRKDRATLHHMLAPTLLELLFPAGEYPAAAAAAGALQTISLGDLLPAAVTGRAVADDDNDSEWSGMSALGDEAWAYMPGPEMRAVFRGAAAGSGSGAEGAEGAALAWVQEVPASLQPYRAELAQQAAEAAAAAQQQHGGSSSSQVQQSAPTLHTSGSQYEMLQLLCLVGSSADADEDEQEQQEEQEQGDDAASEASKVRQLAAVAEGVLHLLAHTEHSVVLLGTLYGFLGCQRDVMRELRAAECSRLCQRWLRLVLQLLIEQQQQQQPVGAAVLAEAAAVLSQLLQILQDSSGAAAAAADVEMRGALHISGDVWAALQHYGEQASKLLAAELAAAGGLLGLLLFMHRAVSLPWPLGLPAEAAALFDCLEQGLGIKCWLPAAVATAGVAGTSVAAAAAAAPAGAAPLAEAAMSGARGSMQEARAACLEFLQQQQQQQQQQPWHVVLHSMGNEGQQLAGWVSTGWYTKLI</sequence>
<feature type="signal peptide" evidence="2">
    <location>
        <begin position="1"/>
        <end position="20"/>
    </location>
</feature>
<dbReference type="PANTHER" id="PTHR24330">
    <property type="entry name" value="HOMEOBOX PROTEIN BARH-LIKE"/>
    <property type="match status" value="1"/>
</dbReference>
<dbReference type="Proteomes" id="UP000256970">
    <property type="component" value="Unassembled WGS sequence"/>
</dbReference>
<name>A0A383W229_TETOB</name>
<dbReference type="AlphaFoldDB" id="A0A383W229"/>
<evidence type="ECO:0000313" key="4">
    <source>
        <dbReference type="Proteomes" id="UP000256970"/>
    </source>
</evidence>
<feature type="compositionally biased region" description="Low complexity" evidence="1">
    <location>
        <begin position="681"/>
        <end position="701"/>
    </location>
</feature>
<organism evidence="3 4">
    <name type="scientific">Tetradesmus obliquus</name>
    <name type="common">Green alga</name>
    <name type="synonym">Acutodesmus obliquus</name>
    <dbReference type="NCBI Taxonomy" id="3088"/>
    <lineage>
        <taxon>Eukaryota</taxon>
        <taxon>Viridiplantae</taxon>
        <taxon>Chlorophyta</taxon>
        <taxon>core chlorophytes</taxon>
        <taxon>Chlorophyceae</taxon>
        <taxon>CS clade</taxon>
        <taxon>Sphaeropleales</taxon>
        <taxon>Scenedesmaceae</taxon>
        <taxon>Tetradesmus</taxon>
    </lineage>
</organism>
<dbReference type="InterPro" id="IPR052145">
    <property type="entry name" value="Mediator/Homeobox_domain"/>
</dbReference>
<reference evidence="3 4" key="1">
    <citation type="submission" date="2016-10" db="EMBL/GenBank/DDBJ databases">
        <authorList>
            <person name="Cai Z."/>
        </authorList>
    </citation>
    <scope>NUCLEOTIDE SEQUENCE [LARGE SCALE GENOMIC DNA]</scope>
</reference>
<gene>
    <name evidence="3" type="ORF">BQ4739_LOCUS11326</name>
</gene>
<feature type="region of interest" description="Disordered" evidence="1">
    <location>
        <begin position="725"/>
        <end position="747"/>
    </location>
</feature>
<proteinExistence type="predicted"/>
<dbReference type="PANTHER" id="PTHR24330:SF19">
    <property type="entry name" value="MEDIATOR OF RNA POLYMERASE II TRANSCRIPTION SUBUNIT 29"/>
    <property type="match status" value="1"/>
</dbReference>
<evidence type="ECO:0000256" key="1">
    <source>
        <dbReference type="SAM" id="MobiDB-lite"/>
    </source>
</evidence>
<evidence type="ECO:0000313" key="3">
    <source>
        <dbReference type="EMBL" id="SZX71189.1"/>
    </source>
</evidence>
<feature type="chain" id="PRO_5016707055" evidence="2">
    <location>
        <begin position="21"/>
        <end position="1020"/>
    </location>
</feature>
<feature type="compositionally biased region" description="Acidic residues" evidence="1">
    <location>
        <begin position="725"/>
        <end position="744"/>
    </location>
</feature>